<keyword evidence="3 6" id="KW-0812">Transmembrane</keyword>
<accession>A0A2U2RPF8</accession>
<keyword evidence="8" id="KW-1185">Reference proteome</keyword>
<sequence>MARTDPDHDPRVPDPPAGGADALLAGALGLTRTPRPTRSRLLIAAASVLLLTLLLLWLLPRALDLDLPRIGTTLASVPGTVLLLAVALGALSVLLEGAAARAVLPGAPVAPTLRAQAAAGATALVIPGGSLLGIAIVATTLRRRRVPTRTVASGIAAFSLTDVLFSGVAIPLLALLAYGLLGRDHDLPGSVGAVVLGLLGVLATLAAGVLVLHRPSAVRVLDALGPTITSVLEMTGRGGGSAAGGSADGGAPATAALEVRDRVAGLLARRWAGVLIPLLLGRAAQFAVLVITLRSLGADVGLLPLLGVFLVGRAVSLVPVTPGGGGLTETALALLLVSLGTAPATAAAASLVLGASALVVPVVLGAALGLRELATRRR</sequence>
<proteinExistence type="predicted"/>
<reference evidence="7 8" key="1">
    <citation type="submission" date="2018-05" db="EMBL/GenBank/DDBJ databases">
        <title>Brachybacterium sp. M1HQ-2T, whole genome shotgun sequence.</title>
        <authorList>
            <person name="Tuo L."/>
        </authorList>
    </citation>
    <scope>NUCLEOTIDE SEQUENCE [LARGE SCALE GENOMIC DNA]</scope>
    <source>
        <strain evidence="7 8">M1HQ-2</strain>
    </source>
</reference>
<keyword evidence="4 6" id="KW-1133">Transmembrane helix</keyword>
<keyword evidence="5 6" id="KW-0472">Membrane</keyword>
<dbReference type="PANTHER" id="PTHR39087:SF2">
    <property type="entry name" value="UPF0104 MEMBRANE PROTEIN MJ1595"/>
    <property type="match status" value="1"/>
</dbReference>
<feature type="transmembrane region" description="Helical" evidence="6">
    <location>
        <begin position="271"/>
        <end position="296"/>
    </location>
</feature>
<dbReference type="PANTHER" id="PTHR39087">
    <property type="entry name" value="UPF0104 MEMBRANE PROTEIN MJ1595"/>
    <property type="match status" value="1"/>
</dbReference>
<feature type="transmembrane region" description="Helical" evidence="6">
    <location>
        <begin position="115"/>
        <end position="139"/>
    </location>
</feature>
<dbReference type="Proteomes" id="UP000245590">
    <property type="component" value="Unassembled WGS sequence"/>
</dbReference>
<evidence type="ECO:0000256" key="2">
    <source>
        <dbReference type="ARBA" id="ARBA00022475"/>
    </source>
</evidence>
<dbReference type="InterPro" id="IPR022791">
    <property type="entry name" value="L-PG_synthase/AglD"/>
</dbReference>
<organism evidence="7 8">
    <name type="scientific">Brachybacterium endophyticum</name>
    <dbReference type="NCBI Taxonomy" id="2182385"/>
    <lineage>
        <taxon>Bacteria</taxon>
        <taxon>Bacillati</taxon>
        <taxon>Actinomycetota</taxon>
        <taxon>Actinomycetes</taxon>
        <taxon>Micrococcales</taxon>
        <taxon>Dermabacteraceae</taxon>
        <taxon>Brachybacterium</taxon>
    </lineage>
</organism>
<comment type="caution">
    <text evidence="7">The sequence shown here is derived from an EMBL/GenBank/DDBJ whole genome shotgun (WGS) entry which is preliminary data.</text>
</comment>
<evidence type="ECO:0000256" key="3">
    <source>
        <dbReference type="ARBA" id="ARBA00022692"/>
    </source>
</evidence>
<dbReference type="EMBL" id="QFKX01000001">
    <property type="protein sequence ID" value="PWH07721.1"/>
    <property type="molecule type" value="Genomic_DNA"/>
</dbReference>
<feature type="transmembrane region" description="Helical" evidence="6">
    <location>
        <begin position="41"/>
        <end position="59"/>
    </location>
</feature>
<dbReference type="Pfam" id="PF03706">
    <property type="entry name" value="LPG_synthase_TM"/>
    <property type="match status" value="1"/>
</dbReference>
<dbReference type="RefSeq" id="WP_109274608.1">
    <property type="nucleotide sequence ID" value="NZ_QFKX01000001.1"/>
</dbReference>
<evidence type="ECO:0000256" key="5">
    <source>
        <dbReference type="ARBA" id="ARBA00023136"/>
    </source>
</evidence>
<dbReference type="AlphaFoldDB" id="A0A2U2RPF8"/>
<gene>
    <name evidence="7" type="ORF">DEO23_03640</name>
</gene>
<comment type="subcellular location">
    <subcellularLocation>
        <location evidence="1">Cell membrane</location>
        <topology evidence="1">Multi-pass membrane protein</topology>
    </subcellularLocation>
</comment>
<evidence type="ECO:0000256" key="6">
    <source>
        <dbReference type="SAM" id="Phobius"/>
    </source>
</evidence>
<evidence type="ECO:0000313" key="7">
    <source>
        <dbReference type="EMBL" id="PWH07721.1"/>
    </source>
</evidence>
<evidence type="ECO:0000256" key="4">
    <source>
        <dbReference type="ARBA" id="ARBA00022989"/>
    </source>
</evidence>
<feature type="transmembrane region" description="Helical" evidence="6">
    <location>
        <begin position="71"/>
        <end position="95"/>
    </location>
</feature>
<feature type="transmembrane region" description="Helical" evidence="6">
    <location>
        <begin position="351"/>
        <end position="370"/>
    </location>
</feature>
<feature type="transmembrane region" description="Helical" evidence="6">
    <location>
        <begin position="151"/>
        <end position="178"/>
    </location>
</feature>
<keyword evidence="2" id="KW-1003">Cell membrane</keyword>
<evidence type="ECO:0000313" key="8">
    <source>
        <dbReference type="Proteomes" id="UP000245590"/>
    </source>
</evidence>
<feature type="transmembrane region" description="Helical" evidence="6">
    <location>
        <begin position="190"/>
        <end position="212"/>
    </location>
</feature>
<name>A0A2U2RPF8_9MICO</name>
<evidence type="ECO:0000256" key="1">
    <source>
        <dbReference type="ARBA" id="ARBA00004651"/>
    </source>
</evidence>
<protein>
    <submittedName>
        <fullName evidence="7">Uncharacterized protein</fullName>
    </submittedName>
</protein>
<dbReference type="GO" id="GO:0005886">
    <property type="term" value="C:plasma membrane"/>
    <property type="evidence" value="ECO:0007669"/>
    <property type="project" value="UniProtKB-SubCell"/>
</dbReference>